<comment type="caution">
    <text evidence="2">The sequence shown here is derived from an EMBL/GenBank/DDBJ whole genome shotgun (WGS) entry which is preliminary data.</text>
</comment>
<protein>
    <submittedName>
        <fullName evidence="2">Uncharacterized protein</fullName>
    </submittedName>
</protein>
<accession>A0AAW3I6J1</accession>
<sequence>MQREESAAKHPTAIRAKPIKQPLNKQKFSHTAAMNTWQIHPQRDGRLMGSRDQHCIPNAHHRAPHPSYRQP</sequence>
<reference evidence="2 3" key="1">
    <citation type="submission" date="2015-07" db="EMBL/GenBank/DDBJ databases">
        <title>Draft genome of Achromobacter spanius.</title>
        <authorList>
            <person name="Wang X."/>
        </authorList>
    </citation>
    <scope>NUCLEOTIDE SEQUENCE [LARGE SCALE GENOMIC DNA]</scope>
    <source>
        <strain evidence="2 3">CGMCC9173</strain>
    </source>
</reference>
<dbReference type="EMBL" id="LGVG01000007">
    <property type="protein sequence ID" value="KNE28424.1"/>
    <property type="molecule type" value="Genomic_DNA"/>
</dbReference>
<evidence type="ECO:0000313" key="2">
    <source>
        <dbReference type="EMBL" id="KNE28424.1"/>
    </source>
</evidence>
<evidence type="ECO:0000256" key="1">
    <source>
        <dbReference type="SAM" id="MobiDB-lite"/>
    </source>
</evidence>
<organism evidence="2 3">
    <name type="scientific">Achromobacter spanius</name>
    <dbReference type="NCBI Taxonomy" id="217203"/>
    <lineage>
        <taxon>Bacteria</taxon>
        <taxon>Pseudomonadati</taxon>
        <taxon>Pseudomonadota</taxon>
        <taxon>Betaproteobacteria</taxon>
        <taxon>Burkholderiales</taxon>
        <taxon>Alcaligenaceae</taxon>
        <taxon>Achromobacter</taxon>
    </lineage>
</organism>
<name>A0AAW3I6J1_9BURK</name>
<proteinExistence type="predicted"/>
<dbReference type="AlphaFoldDB" id="A0AAW3I6J1"/>
<dbReference type="Proteomes" id="UP000037511">
    <property type="component" value="Unassembled WGS sequence"/>
</dbReference>
<gene>
    <name evidence="2" type="ORF">AFM18_07915</name>
</gene>
<feature type="region of interest" description="Disordered" evidence="1">
    <location>
        <begin position="1"/>
        <end position="71"/>
    </location>
</feature>
<evidence type="ECO:0000313" key="3">
    <source>
        <dbReference type="Proteomes" id="UP000037511"/>
    </source>
</evidence>
<feature type="compositionally biased region" description="Basic and acidic residues" evidence="1">
    <location>
        <begin position="41"/>
        <end position="54"/>
    </location>
</feature>